<dbReference type="CDD" id="cd10170">
    <property type="entry name" value="ASKHA_NBD_HSP70"/>
    <property type="match status" value="1"/>
</dbReference>
<dbReference type="SUPFAM" id="SSF53300">
    <property type="entry name" value="vWA-like"/>
    <property type="match status" value="1"/>
</dbReference>
<gene>
    <name evidence="1" type="ORF">TPC1_15262</name>
</gene>
<name>A0A146K9S6_9EUKA</name>
<evidence type="ECO:0000313" key="1">
    <source>
        <dbReference type="EMBL" id="JAP92704.1"/>
    </source>
</evidence>
<dbReference type="InterPro" id="IPR043129">
    <property type="entry name" value="ATPase_NBD"/>
</dbReference>
<reference evidence="1" key="1">
    <citation type="submission" date="2015-07" db="EMBL/GenBank/DDBJ databases">
        <title>Adaptation to a free-living lifestyle via gene acquisitions in the diplomonad Trepomonas sp. PC1.</title>
        <authorList>
            <person name="Xu F."/>
            <person name="Jerlstrom-Hultqvist J."/>
            <person name="Kolisko M."/>
            <person name="Simpson A.G.B."/>
            <person name="Roger A.J."/>
            <person name="Svard S.G."/>
            <person name="Andersson J.O."/>
        </authorList>
    </citation>
    <scope>NUCLEOTIDE SEQUENCE</scope>
    <source>
        <strain evidence="1">PC1</strain>
    </source>
</reference>
<sequence>QDYNVIAIDLGTTSTAVAIRFANTDIIYTFSPISTKTEAQKTESDLHVFMDRLGEAITTKNSQLGNEIQTQFENKKYHFHFQRYKMVLYEAQGYDTQEQFQNSIQYPQGPLVKPLINDDQNPQVFPLSVIYKTVVEHIKNSIAKWLQEKGHAASFDMDNTVWVITVPAIAGPRQKEFMRKVFVDGMGQFMGSKIRDDHLFCVLEPEGAFLYALKQKLLVIMDGENKIVLAIDVGGGTLDLTVASFLNGQDPEIKKSNFGSCVGGADVDLKFKEDIEKITQFSAYAKKVGLSQGQQQTILSNVVALFQQQKHDFFAQDKQVVEGEDFDIDISDMIQDQEQILQIKTTLAQDEWGGADLDEEDRDIFLQDNGNSQYSIVFRVNFAIERYLNPISSAIAKRIRQLIDVAIKNNYKIEFAIILGGFSYCKTLVNYVQNEFFKDFQISSFGKDSSLAIVMGATMFNRFNITKTIPQFIGLEVLHKEQDMLPADVASIINEMPDFWCKHGQFTPVGLHTLFRKNEEVRTLNKYTEKSFQFCPSSDKSKKIEFTMVYIPEDFDRMPNRYAHTDKYRQFQDVRCDTFRGFELPVPDEVMKLPYKQRVVDIKFRYEIQGGSISVLFKWPTMQFHDETAVNSNVIVKPLELRFKCPEPPKPNKLHFTFVIDKSRSMSEKSMDYTKRDKTLTTPKSYYKKDFKEDIIFAYKQHNPQDKNSYNPADQYVPLNVFQTLPINCLPMDRLGDVIELMLYKIGCERQKAGFLNQDRFSVIFFDNECEIVWKAKQVNNPNELIHLYVPDSGSTRFAPALAAARDISVQNPLPDHIPILIFLTDGENDVEDKPQITEQLIQGVQAQYGGNTFFINFGEGANVSELSQKFGKTPLEAGNMVMLQQVVTQIVDSLITLPFVQRQ</sequence>
<feature type="non-terminal residue" evidence="1">
    <location>
        <position position="1"/>
    </location>
</feature>
<dbReference type="InterPro" id="IPR036465">
    <property type="entry name" value="vWFA_dom_sf"/>
</dbReference>
<organism evidence="1">
    <name type="scientific">Trepomonas sp. PC1</name>
    <dbReference type="NCBI Taxonomy" id="1076344"/>
    <lineage>
        <taxon>Eukaryota</taxon>
        <taxon>Metamonada</taxon>
        <taxon>Diplomonadida</taxon>
        <taxon>Hexamitidae</taxon>
        <taxon>Hexamitinae</taxon>
        <taxon>Trepomonas</taxon>
    </lineage>
</organism>
<dbReference type="PANTHER" id="PTHR14187">
    <property type="entry name" value="ALPHA KINASE/ELONGATION FACTOR 2 KINASE"/>
    <property type="match status" value="1"/>
</dbReference>
<keyword evidence="1" id="KW-0346">Stress response</keyword>
<proteinExistence type="predicted"/>
<dbReference type="CDD" id="cd00198">
    <property type="entry name" value="vWFA"/>
    <property type="match status" value="1"/>
</dbReference>
<dbReference type="Gene3D" id="3.30.30.30">
    <property type="match status" value="1"/>
</dbReference>
<accession>A0A146K9S6</accession>
<dbReference type="AlphaFoldDB" id="A0A146K9S6"/>
<dbReference type="SUPFAM" id="SSF53067">
    <property type="entry name" value="Actin-like ATPase domain"/>
    <property type="match status" value="1"/>
</dbReference>
<protein>
    <submittedName>
        <fullName evidence="1">Heat shock 70 kDa protein 12A</fullName>
    </submittedName>
</protein>
<dbReference type="Gene3D" id="3.40.50.410">
    <property type="entry name" value="von Willebrand factor, type A domain"/>
    <property type="match status" value="1"/>
</dbReference>
<dbReference type="Gene3D" id="3.90.640.10">
    <property type="entry name" value="Actin, Chain A, domain 4"/>
    <property type="match status" value="1"/>
</dbReference>
<dbReference type="PANTHER" id="PTHR14187:SF5">
    <property type="entry name" value="HEAT SHOCK 70 KDA PROTEIN 12A"/>
    <property type="match status" value="1"/>
</dbReference>
<dbReference type="EMBL" id="GDID01003902">
    <property type="protein sequence ID" value="JAP92704.1"/>
    <property type="molecule type" value="Transcribed_RNA"/>
</dbReference>
<dbReference type="Gene3D" id="3.30.420.40">
    <property type="match status" value="2"/>
</dbReference>